<organism evidence="1 2">
    <name type="scientific">Musa balbisiana</name>
    <name type="common">Banana</name>
    <dbReference type="NCBI Taxonomy" id="52838"/>
    <lineage>
        <taxon>Eukaryota</taxon>
        <taxon>Viridiplantae</taxon>
        <taxon>Streptophyta</taxon>
        <taxon>Embryophyta</taxon>
        <taxon>Tracheophyta</taxon>
        <taxon>Spermatophyta</taxon>
        <taxon>Magnoliopsida</taxon>
        <taxon>Liliopsida</taxon>
        <taxon>Zingiberales</taxon>
        <taxon>Musaceae</taxon>
        <taxon>Musa</taxon>
    </lineage>
</organism>
<gene>
    <name evidence="1" type="ORF">C4D60_Mb03t04340</name>
</gene>
<dbReference type="Proteomes" id="UP000317650">
    <property type="component" value="Chromosome 3"/>
</dbReference>
<comment type="caution">
    <text evidence="1">The sequence shown here is derived from an EMBL/GenBank/DDBJ whole genome shotgun (WGS) entry which is preliminary data.</text>
</comment>
<name>A0A4S8J7T3_MUSBA</name>
<proteinExistence type="predicted"/>
<keyword evidence="2" id="KW-1185">Reference proteome</keyword>
<evidence type="ECO:0000313" key="2">
    <source>
        <dbReference type="Proteomes" id="UP000317650"/>
    </source>
</evidence>
<dbReference type="EMBL" id="PYDT01000006">
    <property type="protein sequence ID" value="THU57515.1"/>
    <property type="molecule type" value="Genomic_DNA"/>
</dbReference>
<reference evidence="1 2" key="1">
    <citation type="journal article" date="2019" name="Nat. Plants">
        <title>Genome sequencing of Musa balbisiana reveals subgenome evolution and function divergence in polyploid bananas.</title>
        <authorList>
            <person name="Yao X."/>
        </authorList>
    </citation>
    <scope>NUCLEOTIDE SEQUENCE [LARGE SCALE GENOMIC DNA]</scope>
    <source>
        <strain evidence="2">cv. DH-PKW</strain>
        <tissue evidence="1">Leaves</tissue>
    </source>
</reference>
<protein>
    <submittedName>
        <fullName evidence="1">Uncharacterized protein</fullName>
    </submittedName>
</protein>
<evidence type="ECO:0000313" key="1">
    <source>
        <dbReference type="EMBL" id="THU57515.1"/>
    </source>
</evidence>
<sequence>MKRGHTGQLWWTFWAFLGAPSPDLDRHKYRFEPLVCLVAFSLLCSPFSSDSSSRPPSLSLCRRRLVGSRIEATRIEI</sequence>
<accession>A0A4S8J7T3</accession>
<dbReference type="AlphaFoldDB" id="A0A4S8J7T3"/>